<keyword evidence="1 5" id="KW-0963">Cytoplasm</keyword>
<evidence type="ECO:0000256" key="6">
    <source>
        <dbReference type="SAM" id="MobiDB-lite"/>
    </source>
</evidence>
<dbReference type="Pfam" id="PF03652">
    <property type="entry name" value="RuvX"/>
    <property type="match status" value="1"/>
</dbReference>
<reference evidence="9" key="1">
    <citation type="submission" date="2017-09" db="EMBL/GenBank/DDBJ databases">
        <title>FDA dAtabase for Regulatory Grade micrObial Sequences (FDA-ARGOS): Supporting development and validation of Infectious Disease Dx tests.</title>
        <authorList>
            <person name="Minogue T."/>
            <person name="Wolcott M."/>
            <person name="Wasieloski L."/>
            <person name="Aguilar W."/>
            <person name="Moore D."/>
            <person name="Tallon L."/>
            <person name="Sadzewicz L."/>
            <person name="Ott S."/>
            <person name="Zhao X."/>
            <person name="Nagaraj S."/>
            <person name="Vavikolanu K."/>
            <person name="Aluvathingal J."/>
            <person name="Nadendla S."/>
            <person name="Sichtig H."/>
        </authorList>
    </citation>
    <scope>NUCLEOTIDE SEQUENCE [LARGE SCALE GENOMIC DNA]</scope>
    <source>
        <strain evidence="9">FDAARGOS_394</strain>
    </source>
</reference>
<dbReference type="CDD" id="cd16964">
    <property type="entry name" value="YqgF"/>
    <property type="match status" value="1"/>
</dbReference>
<protein>
    <recommendedName>
        <fullName evidence="5">Putative pre-16S rRNA nuclease</fullName>
        <ecNumber evidence="5">3.1.-.-</ecNumber>
    </recommendedName>
</protein>
<dbReference type="GO" id="GO:0016788">
    <property type="term" value="F:hydrolase activity, acting on ester bonds"/>
    <property type="evidence" value="ECO:0007669"/>
    <property type="project" value="UniProtKB-UniRule"/>
</dbReference>
<dbReference type="PANTHER" id="PTHR33317">
    <property type="entry name" value="POLYNUCLEOTIDYL TRANSFERASE, RIBONUCLEASE H-LIKE SUPERFAMILY PROTEIN"/>
    <property type="match status" value="1"/>
</dbReference>
<evidence type="ECO:0000313" key="9">
    <source>
        <dbReference type="Proteomes" id="UP000220246"/>
    </source>
</evidence>
<comment type="subcellular location">
    <subcellularLocation>
        <location evidence="5">Cytoplasm</location>
    </subcellularLocation>
</comment>
<dbReference type="GO" id="GO:0000967">
    <property type="term" value="P:rRNA 5'-end processing"/>
    <property type="evidence" value="ECO:0007669"/>
    <property type="project" value="UniProtKB-UniRule"/>
</dbReference>
<dbReference type="EMBL" id="PDEA01000001">
    <property type="protein sequence ID" value="PEH88492.1"/>
    <property type="molecule type" value="Genomic_DNA"/>
</dbReference>
<proteinExistence type="inferred from homology"/>
<dbReference type="Gene3D" id="3.30.420.140">
    <property type="entry name" value="YqgF/RNase H-like domain"/>
    <property type="match status" value="1"/>
</dbReference>
<dbReference type="InterPro" id="IPR006641">
    <property type="entry name" value="YqgF/RNaseH-like_dom"/>
</dbReference>
<dbReference type="InterPro" id="IPR012337">
    <property type="entry name" value="RNaseH-like_sf"/>
</dbReference>
<evidence type="ECO:0000256" key="1">
    <source>
        <dbReference type="ARBA" id="ARBA00022490"/>
    </source>
</evidence>
<dbReference type="PANTHER" id="PTHR33317:SF4">
    <property type="entry name" value="POLYNUCLEOTIDYL TRANSFERASE, RIBONUCLEASE H-LIKE SUPERFAMILY PROTEIN"/>
    <property type="match status" value="1"/>
</dbReference>
<name>A0A2A7UT99_COMTR</name>
<dbReference type="SUPFAM" id="SSF53098">
    <property type="entry name" value="Ribonuclease H-like"/>
    <property type="match status" value="1"/>
</dbReference>
<keyword evidence="9" id="KW-1185">Reference proteome</keyword>
<dbReference type="RefSeq" id="WP_083520551.1">
    <property type="nucleotide sequence ID" value="NZ_DALZSI010000010.1"/>
</dbReference>
<dbReference type="STRING" id="1219032.GCA_001515545_03073"/>
<dbReference type="GeneID" id="80800469"/>
<feature type="compositionally biased region" description="Basic and acidic residues" evidence="6">
    <location>
        <begin position="1"/>
        <end position="10"/>
    </location>
</feature>
<keyword evidence="2 5" id="KW-0690">Ribosome biogenesis</keyword>
<dbReference type="AlphaFoldDB" id="A0A2A7UT99"/>
<dbReference type="EC" id="3.1.-.-" evidence="5"/>
<comment type="function">
    <text evidence="5">Could be a nuclease involved in processing of the 5'-end of pre-16S rRNA.</text>
</comment>
<dbReference type="GO" id="GO:0004518">
    <property type="term" value="F:nuclease activity"/>
    <property type="evidence" value="ECO:0007669"/>
    <property type="project" value="UniProtKB-KW"/>
</dbReference>
<organism evidence="8 9">
    <name type="scientific">Comamonas terrigena</name>
    <dbReference type="NCBI Taxonomy" id="32013"/>
    <lineage>
        <taxon>Bacteria</taxon>
        <taxon>Pseudomonadati</taxon>
        <taxon>Pseudomonadota</taxon>
        <taxon>Betaproteobacteria</taxon>
        <taxon>Burkholderiales</taxon>
        <taxon>Comamonadaceae</taxon>
        <taxon>Comamonas</taxon>
    </lineage>
</organism>
<feature type="domain" description="YqgF/RNase H-like" evidence="7">
    <location>
        <begin position="48"/>
        <end position="148"/>
    </location>
</feature>
<dbReference type="NCBIfam" id="TIGR00250">
    <property type="entry name" value="RNAse_H_YqgF"/>
    <property type="match status" value="1"/>
</dbReference>
<dbReference type="HAMAP" id="MF_00651">
    <property type="entry name" value="Nuclease_YqgF"/>
    <property type="match status" value="1"/>
</dbReference>
<accession>A0A2A7UT99</accession>
<evidence type="ECO:0000256" key="4">
    <source>
        <dbReference type="ARBA" id="ARBA00022801"/>
    </source>
</evidence>
<dbReference type="InterPro" id="IPR037027">
    <property type="entry name" value="YqgF/RNaseH-like_dom_sf"/>
</dbReference>
<keyword evidence="4 5" id="KW-0378">Hydrolase</keyword>
<evidence type="ECO:0000259" key="7">
    <source>
        <dbReference type="SMART" id="SM00732"/>
    </source>
</evidence>
<comment type="caution">
    <text evidence="8">The sequence shown here is derived from an EMBL/GenBank/DDBJ whole genome shotgun (WGS) entry which is preliminary data.</text>
</comment>
<evidence type="ECO:0000256" key="2">
    <source>
        <dbReference type="ARBA" id="ARBA00022517"/>
    </source>
</evidence>
<comment type="similarity">
    <text evidence="5">Belongs to the YqgF HJR family.</text>
</comment>
<dbReference type="OrthoDB" id="9796140at2"/>
<dbReference type="InterPro" id="IPR005227">
    <property type="entry name" value="YqgF"/>
</dbReference>
<gene>
    <name evidence="8" type="ORF">CRM82_07645</name>
</gene>
<feature type="region of interest" description="Disordered" evidence="6">
    <location>
        <begin position="1"/>
        <end position="22"/>
    </location>
</feature>
<evidence type="ECO:0000256" key="5">
    <source>
        <dbReference type="HAMAP-Rule" id="MF_00651"/>
    </source>
</evidence>
<dbReference type="SMART" id="SM00732">
    <property type="entry name" value="YqgFc"/>
    <property type="match status" value="1"/>
</dbReference>
<dbReference type="GO" id="GO:0005829">
    <property type="term" value="C:cytosol"/>
    <property type="evidence" value="ECO:0007669"/>
    <property type="project" value="TreeGrafter"/>
</dbReference>
<dbReference type="Proteomes" id="UP000220246">
    <property type="component" value="Unassembled WGS sequence"/>
</dbReference>
<sequence length="173" mass="18129">MTHPTPDHRPGSAAAPAVQLDATPSAASAAPVAAAPVPAAPAVPAHFQQFLAFDFGTKRTGCASGNRVLGGASPLRTIQAEGADARFAAVEKLIQEWQPQALVIGVPYHPDGAAHENTARARKFGRQLHGRFRLPVYEVDERYSTTEALAGGAKDADAASACIILEQFLRSLP</sequence>
<evidence type="ECO:0000256" key="3">
    <source>
        <dbReference type="ARBA" id="ARBA00022722"/>
    </source>
</evidence>
<evidence type="ECO:0000313" key="8">
    <source>
        <dbReference type="EMBL" id="PEH88492.1"/>
    </source>
</evidence>
<keyword evidence="3 5" id="KW-0540">Nuclease</keyword>